<dbReference type="Gene3D" id="3.40.50.20">
    <property type="match status" value="1"/>
</dbReference>
<dbReference type="EC" id="6.3.4.18" evidence="4 5"/>
<proteinExistence type="inferred from homology"/>
<comment type="function">
    <text evidence="4">Catalyzes the ATP-dependent conversion of 5-aminoimidazole ribonucleotide (AIR) and HCO(3)(-) to N5-carboxyaminoimidazole ribonucleotide (N5-CAIR).</text>
</comment>
<comment type="subunit">
    <text evidence="4 5">Homodimer.</text>
</comment>
<evidence type="ECO:0000313" key="8">
    <source>
        <dbReference type="Proteomes" id="UP000600799"/>
    </source>
</evidence>
<evidence type="ECO:0000256" key="1">
    <source>
        <dbReference type="ARBA" id="ARBA00022741"/>
    </source>
</evidence>
<keyword evidence="8" id="KW-1185">Reference proteome</keyword>
<comment type="similarity">
    <text evidence="4 5">Belongs to the PurK/PurT family.</text>
</comment>
<dbReference type="InterPro" id="IPR054350">
    <property type="entry name" value="PurT/PurK_preATP-grasp"/>
</dbReference>
<dbReference type="Gene3D" id="3.30.470.20">
    <property type="entry name" value="ATP-grasp fold, B domain"/>
    <property type="match status" value="1"/>
</dbReference>
<feature type="binding site" evidence="4">
    <location>
        <begin position="177"/>
        <end position="180"/>
    </location>
    <ligand>
        <name>ATP</name>
        <dbReference type="ChEBI" id="CHEBI:30616"/>
    </ligand>
</feature>
<evidence type="ECO:0000256" key="4">
    <source>
        <dbReference type="HAMAP-Rule" id="MF_01928"/>
    </source>
</evidence>
<feature type="binding site" evidence="4">
    <location>
        <begin position="262"/>
        <end position="263"/>
    </location>
    <ligand>
        <name>ATP</name>
        <dbReference type="ChEBI" id="CHEBI:30616"/>
    </ligand>
</feature>
<dbReference type="InterPro" id="IPR005875">
    <property type="entry name" value="PurK"/>
</dbReference>
<dbReference type="InterPro" id="IPR011761">
    <property type="entry name" value="ATP-grasp"/>
</dbReference>
<dbReference type="GO" id="GO:0034028">
    <property type="term" value="F:5-(carboxyamino)imidazole ribonucleotide synthase activity"/>
    <property type="evidence" value="ECO:0007669"/>
    <property type="project" value="UniProtKB-EC"/>
</dbReference>
<feature type="binding site" evidence="4">
    <location>
        <position position="144"/>
    </location>
    <ligand>
        <name>ATP</name>
        <dbReference type="ChEBI" id="CHEBI:30616"/>
    </ligand>
</feature>
<feature type="binding site" evidence="4">
    <location>
        <position position="104"/>
    </location>
    <ligand>
        <name>ATP</name>
        <dbReference type="ChEBI" id="CHEBI:30616"/>
    </ligand>
</feature>
<dbReference type="InterPro" id="IPR003135">
    <property type="entry name" value="ATP-grasp_carboxylate-amine"/>
</dbReference>
<dbReference type="PANTHER" id="PTHR11609">
    <property type="entry name" value="PURINE BIOSYNTHESIS PROTEIN 6/7, PUR6/7"/>
    <property type="match status" value="1"/>
</dbReference>
<organism evidence="7 8">
    <name type="scientific">Novosphingobium jiangmenense</name>
    <dbReference type="NCBI Taxonomy" id="2791981"/>
    <lineage>
        <taxon>Bacteria</taxon>
        <taxon>Pseudomonadati</taxon>
        <taxon>Pseudomonadota</taxon>
        <taxon>Alphaproteobacteria</taxon>
        <taxon>Sphingomonadales</taxon>
        <taxon>Sphingomonadaceae</taxon>
        <taxon>Novosphingobium</taxon>
    </lineage>
</organism>
<dbReference type="NCBIfam" id="TIGR01161">
    <property type="entry name" value="purK"/>
    <property type="match status" value="1"/>
</dbReference>
<sequence length="352" mass="37165">MIPPGETIGILGGGQLGRMIALAAANLGYRCHVYAPEADSIAADVCAAFTQGEYDDEAALAAFAAQCAVVTYEFENVAAAPLAAVTTHAPLHPPAKALEVAQDRVNEKSFVEALGGRPAPWATVDSMDDLRAAVASIGAPGILKTRRDGYDGKGQWRIMQASDVDAVELPGKPLIYEGFVTFVAEFSVILVRTEAGEVRFWDSAENVHKGGILDRSTVPASPVIVAQVEEARALAAKVADALGYVGVLTLEFFATADGPVFNEMAPRVHNSGHWTIEGALTSQFENHVRAICALPLGSTALAAKGVVMDNLIGDDAHDWPAILSDPANHLHLYGKAAVRPGRKMGHVTRLVL</sequence>
<dbReference type="SUPFAM" id="SSF56059">
    <property type="entry name" value="Glutathione synthetase ATP-binding domain-like"/>
    <property type="match status" value="1"/>
</dbReference>
<keyword evidence="3 4" id="KW-0067">ATP-binding</keyword>
<dbReference type="Pfam" id="PF22660">
    <property type="entry name" value="RS_preATP-grasp-like"/>
    <property type="match status" value="1"/>
</dbReference>
<dbReference type="PROSITE" id="PS50975">
    <property type="entry name" value="ATP_GRASP"/>
    <property type="match status" value="1"/>
</dbReference>
<evidence type="ECO:0000256" key="5">
    <source>
        <dbReference type="RuleBase" id="RU361200"/>
    </source>
</evidence>
<feature type="domain" description="ATP-grasp" evidence="6">
    <location>
        <begin position="108"/>
        <end position="292"/>
    </location>
</feature>
<dbReference type="InterPro" id="IPR011054">
    <property type="entry name" value="Rudment_hybrid_motif"/>
</dbReference>
<dbReference type="SUPFAM" id="SSF52440">
    <property type="entry name" value="PreATP-grasp domain"/>
    <property type="match status" value="1"/>
</dbReference>
<dbReference type="NCBIfam" id="NF004679">
    <property type="entry name" value="PRK06019.1-5"/>
    <property type="match status" value="1"/>
</dbReference>
<evidence type="ECO:0000313" key="7">
    <source>
        <dbReference type="EMBL" id="MBF9153008.1"/>
    </source>
</evidence>
<feature type="binding site" evidence="4">
    <location>
        <position position="208"/>
    </location>
    <ligand>
        <name>ATP</name>
        <dbReference type="ChEBI" id="CHEBI:30616"/>
    </ligand>
</feature>
<dbReference type="Pfam" id="PF17769">
    <property type="entry name" value="PurK_C"/>
    <property type="match status" value="1"/>
</dbReference>
<dbReference type="NCBIfam" id="NF004676">
    <property type="entry name" value="PRK06019.1-2"/>
    <property type="match status" value="1"/>
</dbReference>
<feature type="binding site" evidence="4">
    <location>
        <position position="185"/>
    </location>
    <ligand>
        <name>ATP</name>
        <dbReference type="ChEBI" id="CHEBI:30616"/>
    </ligand>
</feature>
<name>A0ABS0HL85_9SPHN</name>
<feature type="binding site" evidence="4">
    <location>
        <begin position="149"/>
        <end position="155"/>
    </location>
    <ligand>
        <name>ATP</name>
        <dbReference type="ChEBI" id="CHEBI:30616"/>
    </ligand>
</feature>
<comment type="pathway">
    <text evidence="4 5">Purine metabolism; IMP biosynthesis via de novo pathway; 5-amino-1-(5-phospho-D-ribosyl)imidazole-4-carboxylate from 5-amino-1-(5-phospho-D-ribosyl)imidazole (N5-CAIR route): step 1/2.</text>
</comment>
<dbReference type="InterPro" id="IPR040686">
    <property type="entry name" value="PurK_C"/>
</dbReference>
<comment type="caution">
    <text evidence="7">The sequence shown here is derived from an EMBL/GenBank/DDBJ whole genome shotgun (WGS) entry which is preliminary data.</text>
</comment>
<comment type="catalytic activity">
    <reaction evidence="4 5">
        <text>5-amino-1-(5-phospho-beta-D-ribosyl)imidazole + hydrogencarbonate + ATP = 5-carboxyamino-1-(5-phospho-D-ribosyl)imidazole + ADP + phosphate + 2 H(+)</text>
        <dbReference type="Rhea" id="RHEA:19317"/>
        <dbReference type="ChEBI" id="CHEBI:15378"/>
        <dbReference type="ChEBI" id="CHEBI:17544"/>
        <dbReference type="ChEBI" id="CHEBI:30616"/>
        <dbReference type="ChEBI" id="CHEBI:43474"/>
        <dbReference type="ChEBI" id="CHEBI:58730"/>
        <dbReference type="ChEBI" id="CHEBI:137981"/>
        <dbReference type="ChEBI" id="CHEBI:456216"/>
        <dbReference type="EC" id="6.3.4.18"/>
    </reaction>
</comment>
<dbReference type="Proteomes" id="UP000600799">
    <property type="component" value="Unassembled WGS sequence"/>
</dbReference>
<comment type="function">
    <text evidence="5">Catalyzes the ATP-dependent conversion of 5-aminoimidazole ribonucleotide (AIR) and HCO(3)- to N5-carboxyaminoimidazole ribonucleotide (N5-CAIR).</text>
</comment>
<keyword evidence="2 4" id="KW-0658">Purine biosynthesis</keyword>
<dbReference type="Pfam" id="PF02222">
    <property type="entry name" value="ATP-grasp"/>
    <property type="match status" value="1"/>
</dbReference>
<dbReference type="SUPFAM" id="SSF51246">
    <property type="entry name" value="Rudiment single hybrid motif"/>
    <property type="match status" value="1"/>
</dbReference>
<keyword evidence="1 4" id="KW-0547">Nucleotide-binding</keyword>
<accession>A0ABS0HL85</accession>
<keyword evidence="4 5" id="KW-0436">Ligase</keyword>
<evidence type="ECO:0000256" key="3">
    <source>
        <dbReference type="ARBA" id="ARBA00022840"/>
    </source>
</evidence>
<reference evidence="7 8" key="1">
    <citation type="submission" date="2020-11" db="EMBL/GenBank/DDBJ databases">
        <title>The genome sequence of Novosphingobium sp. 1Y9A.</title>
        <authorList>
            <person name="Liu Y."/>
        </authorList>
    </citation>
    <scope>NUCLEOTIDE SEQUENCE [LARGE SCALE GENOMIC DNA]</scope>
    <source>
        <strain evidence="7 8">1Y9A</strain>
    </source>
</reference>
<evidence type="ECO:0000256" key="2">
    <source>
        <dbReference type="ARBA" id="ARBA00022755"/>
    </source>
</evidence>
<dbReference type="RefSeq" id="WP_196277276.1">
    <property type="nucleotide sequence ID" value="NZ_JADQDC010000019.1"/>
</dbReference>
<dbReference type="InterPro" id="IPR013815">
    <property type="entry name" value="ATP_grasp_subdomain_1"/>
</dbReference>
<dbReference type="InterPro" id="IPR016185">
    <property type="entry name" value="PreATP-grasp_dom_sf"/>
</dbReference>
<dbReference type="EMBL" id="JADQDC010000019">
    <property type="protein sequence ID" value="MBF9153008.1"/>
    <property type="molecule type" value="Genomic_DNA"/>
</dbReference>
<dbReference type="Gene3D" id="3.30.1490.20">
    <property type="entry name" value="ATP-grasp fold, A domain"/>
    <property type="match status" value="1"/>
</dbReference>
<dbReference type="PANTHER" id="PTHR11609:SF5">
    <property type="entry name" value="PHOSPHORIBOSYLAMINOIMIDAZOLE CARBOXYLASE"/>
    <property type="match status" value="1"/>
</dbReference>
<gene>
    <name evidence="4 5" type="primary">purK</name>
    <name evidence="7" type="ORF">I2488_18550</name>
</gene>
<dbReference type="HAMAP" id="MF_01928">
    <property type="entry name" value="PurK"/>
    <property type="match status" value="1"/>
</dbReference>
<evidence type="ECO:0000259" key="6">
    <source>
        <dbReference type="PROSITE" id="PS50975"/>
    </source>
</evidence>
<protein>
    <recommendedName>
        <fullName evidence="4 5">N5-carboxyaminoimidazole ribonucleotide synthase</fullName>
        <shortName evidence="4 5">N5-CAIR synthase</shortName>
        <ecNumber evidence="4 5">6.3.4.18</ecNumber>
    </recommendedName>
    <alternativeName>
        <fullName evidence="4 5">5-(carboxyamino)imidazole ribonucleotide synthetase</fullName>
    </alternativeName>
</protein>